<evidence type="ECO:0000259" key="2">
    <source>
        <dbReference type="Pfam" id="PF11976"/>
    </source>
</evidence>
<dbReference type="PaxDb" id="2903-EOD39017"/>
<dbReference type="Pfam" id="PF11976">
    <property type="entry name" value="Rad60-SLD"/>
    <property type="match status" value="1"/>
</dbReference>
<evidence type="ECO:0000313" key="4">
    <source>
        <dbReference type="Proteomes" id="UP000013827"/>
    </source>
</evidence>
<feature type="domain" description="Rad60/SUMO-like" evidence="2">
    <location>
        <begin position="103"/>
        <end position="169"/>
    </location>
</feature>
<feature type="region of interest" description="Disordered" evidence="1">
    <location>
        <begin position="70"/>
        <end position="89"/>
    </location>
</feature>
<proteinExistence type="predicted"/>
<feature type="compositionally biased region" description="Gly residues" evidence="1">
    <location>
        <begin position="25"/>
        <end position="41"/>
    </location>
</feature>
<evidence type="ECO:0000256" key="1">
    <source>
        <dbReference type="SAM" id="MobiDB-lite"/>
    </source>
</evidence>
<keyword evidence="4" id="KW-1185">Reference proteome</keyword>
<dbReference type="Proteomes" id="UP000013827">
    <property type="component" value="Unassembled WGS sequence"/>
</dbReference>
<organism evidence="3 4">
    <name type="scientific">Emiliania huxleyi (strain CCMP1516)</name>
    <dbReference type="NCBI Taxonomy" id="280463"/>
    <lineage>
        <taxon>Eukaryota</taxon>
        <taxon>Haptista</taxon>
        <taxon>Haptophyta</taxon>
        <taxon>Prymnesiophyceae</taxon>
        <taxon>Isochrysidales</taxon>
        <taxon>Noelaerhabdaceae</taxon>
        <taxon>Emiliania</taxon>
    </lineage>
</organism>
<evidence type="ECO:0000313" key="3">
    <source>
        <dbReference type="EnsemblProtists" id="EOD39017"/>
    </source>
</evidence>
<dbReference type="AlphaFoldDB" id="A0A0D3KTD2"/>
<dbReference type="RefSeq" id="XP_005791446.1">
    <property type="nucleotide sequence ID" value="XM_005791389.1"/>
</dbReference>
<protein>
    <recommendedName>
        <fullName evidence="2">Rad60/SUMO-like domain-containing protein</fullName>
    </recommendedName>
</protein>
<dbReference type="KEGG" id="ehx:EMIHUDRAFT_223867"/>
<dbReference type="HOGENOM" id="CLU_1581414_0_0_1"/>
<dbReference type="InterPro" id="IPR022617">
    <property type="entry name" value="Rad60/SUMO-like_dom"/>
</dbReference>
<reference evidence="4" key="1">
    <citation type="journal article" date="2013" name="Nature">
        <title>Pan genome of the phytoplankton Emiliania underpins its global distribution.</title>
        <authorList>
            <person name="Read B.A."/>
            <person name="Kegel J."/>
            <person name="Klute M.J."/>
            <person name="Kuo A."/>
            <person name="Lefebvre S.C."/>
            <person name="Maumus F."/>
            <person name="Mayer C."/>
            <person name="Miller J."/>
            <person name="Monier A."/>
            <person name="Salamov A."/>
            <person name="Young J."/>
            <person name="Aguilar M."/>
            <person name="Claverie J.M."/>
            <person name="Frickenhaus S."/>
            <person name="Gonzalez K."/>
            <person name="Herman E.K."/>
            <person name="Lin Y.C."/>
            <person name="Napier J."/>
            <person name="Ogata H."/>
            <person name="Sarno A.F."/>
            <person name="Shmutz J."/>
            <person name="Schroeder D."/>
            <person name="de Vargas C."/>
            <person name="Verret F."/>
            <person name="von Dassow P."/>
            <person name="Valentin K."/>
            <person name="Van de Peer Y."/>
            <person name="Wheeler G."/>
            <person name="Dacks J.B."/>
            <person name="Delwiche C.F."/>
            <person name="Dyhrman S.T."/>
            <person name="Glockner G."/>
            <person name="John U."/>
            <person name="Richards T."/>
            <person name="Worden A.Z."/>
            <person name="Zhang X."/>
            <person name="Grigoriev I.V."/>
            <person name="Allen A.E."/>
            <person name="Bidle K."/>
            <person name="Borodovsky M."/>
            <person name="Bowler C."/>
            <person name="Brownlee C."/>
            <person name="Cock J.M."/>
            <person name="Elias M."/>
            <person name="Gladyshev V.N."/>
            <person name="Groth M."/>
            <person name="Guda C."/>
            <person name="Hadaegh A."/>
            <person name="Iglesias-Rodriguez M.D."/>
            <person name="Jenkins J."/>
            <person name="Jones B.M."/>
            <person name="Lawson T."/>
            <person name="Leese F."/>
            <person name="Lindquist E."/>
            <person name="Lobanov A."/>
            <person name="Lomsadze A."/>
            <person name="Malik S.B."/>
            <person name="Marsh M.E."/>
            <person name="Mackinder L."/>
            <person name="Mock T."/>
            <person name="Mueller-Roeber B."/>
            <person name="Pagarete A."/>
            <person name="Parker M."/>
            <person name="Probert I."/>
            <person name="Quesneville H."/>
            <person name="Raines C."/>
            <person name="Rensing S.A."/>
            <person name="Riano-Pachon D.M."/>
            <person name="Richier S."/>
            <person name="Rokitta S."/>
            <person name="Shiraiwa Y."/>
            <person name="Soanes D.M."/>
            <person name="van der Giezen M."/>
            <person name="Wahlund T.M."/>
            <person name="Williams B."/>
            <person name="Wilson W."/>
            <person name="Wolfe G."/>
            <person name="Wurch L.L."/>
        </authorList>
    </citation>
    <scope>NUCLEOTIDE SEQUENCE</scope>
</reference>
<sequence>MQAELTRASDDDDDDLGGPSSSGTPSGGGGGVREGGREGGGASLSRMIWLRVVAEGVEDEGGRRLSLVRDEPLSASGGRALNSQWTPRQAGLSDDDTLLAIEASLAVPLSTPLRQLTEQWKAKQPAGVVPAKGKLGLSFDGEKLDLAATVGEMAKKFDLEDDDMLDVLL</sequence>
<name>A0A0D3KTD2_EMIH1</name>
<dbReference type="CDD" id="cd17080">
    <property type="entry name" value="Ubl_SLD2_Esc2_like"/>
    <property type="match status" value="1"/>
</dbReference>
<accession>A0A0D3KTD2</accession>
<dbReference type="EnsemblProtists" id="EOD39017">
    <property type="protein sequence ID" value="EOD39017"/>
    <property type="gene ID" value="EMIHUDRAFT_223867"/>
</dbReference>
<dbReference type="Gene3D" id="3.10.20.90">
    <property type="entry name" value="Phosphatidylinositol 3-kinase Catalytic Subunit, Chain A, domain 1"/>
    <property type="match status" value="1"/>
</dbReference>
<feature type="region of interest" description="Disordered" evidence="1">
    <location>
        <begin position="1"/>
        <end position="41"/>
    </location>
</feature>
<reference evidence="3" key="2">
    <citation type="submission" date="2024-10" db="UniProtKB">
        <authorList>
            <consortium name="EnsemblProtists"/>
        </authorList>
    </citation>
    <scope>IDENTIFICATION</scope>
</reference>
<dbReference type="GeneID" id="17284288"/>